<keyword evidence="8" id="KW-1185">Reference proteome</keyword>
<accession>A0A0A2X9G6</accession>
<protein>
    <submittedName>
        <fullName evidence="7">Arsenite oxidase large subunit</fullName>
    </submittedName>
</protein>
<feature type="domain" description="Arsenite oxidase subunit AioA/Iodate reductase subunit IdrA 3Fe-4S cluster" evidence="6">
    <location>
        <begin position="24"/>
        <end position="120"/>
    </location>
</feature>
<dbReference type="InterPro" id="IPR006657">
    <property type="entry name" value="MoPterin_dinucl-bd_dom"/>
</dbReference>
<dbReference type="OrthoDB" id="219031at2"/>
<dbReference type="SUPFAM" id="SSF50692">
    <property type="entry name" value="ADC-like"/>
    <property type="match status" value="1"/>
</dbReference>
<dbReference type="GO" id="GO:0043546">
    <property type="term" value="F:molybdopterin cofactor binding"/>
    <property type="evidence" value="ECO:0007669"/>
    <property type="project" value="InterPro"/>
</dbReference>
<dbReference type="GO" id="GO:0022904">
    <property type="term" value="P:respiratory electron transport chain"/>
    <property type="evidence" value="ECO:0007669"/>
    <property type="project" value="TreeGrafter"/>
</dbReference>
<reference evidence="7 8" key="1">
    <citation type="journal article" date="2015" name="Genome Announc.">
        <title>Draft Genome Sequence of the Thermophile Thermus filiformis ATCC 43280, Producer of Carotenoid-(Di)glucoside-Branched Fatty Acid (Di)esters and Source of Hyperthermostable Enzymes of Biotechnological Interest.</title>
        <authorList>
            <person name="Mandelli F."/>
            <person name="Oliveira Ramires B."/>
            <person name="Couger M.B."/>
            <person name="Paixao D.A."/>
            <person name="Camilo C.M."/>
            <person name="Polikarpov I."/>
            <person name="Prade R."/>
            <person name="Riano-Pachon D.M."/>
            <person name="Squina F.M."/>
        </authorList>
    </citation>
    <scope>NUCLEOTIDE SEQUENCE [LARGE SCALE GENOMIC DNA]</scope>
    <source>
        <strain evidence="7 8">ATCC 43280</strain>
    </source>
</reference>
<evidence type="ECO:0000256" key="2">
    <source>
        <dbReference type="ARBA" id="ARBA00023004"/>
    </source>
</evidence>
<dbReference type="CDD" id="cd02756">
    <property type="entry name" value="MopB_Arsenite-Ox"/>
    <property type="match status" value="1"/>
</dbReference>
<dbReference type="Gene3D" id="3.30.200.200">
    <property type="match status" value="1"/>
</dbReference>
<comment type="caution">
    <text evidence="7">The sequence shown here is derived from an EMBL/GenBank/DDBJ whole genome shotgun (WGS) entry which is preliminary data.</text>
</comment>
<dbReference type="PATRIC" id="fig|276.5.peg.1344"/>
<dbReference type="InterPro" id="IPR041632">
    <property type="entry name" value="AioA/IdrA_3Fe-4S"/>
</dbReference>
<dbReference type="Gene3D" id="2.40.40.20">
    <property type="match status" value="1"/>
</dbReference>
<evidence type="ECO:0000259" key="5">
    <source>
        <dbReference type="Pfam" id="PF01568"/>
    </source>
</evidence>
<dbReference type="RefSeq" id="WP_038064457.1">
    <property type="nucleotide sequence ID" value="NZ_JPSL02000035.1"/>
</dbReference>
<keyword evidence="3" id="KW-0411">Iron-sulfur</keyword>
<dbReference type="Pfam" id="PF01568">
    <property type="entry name" value="Molydop_binding"/>
    <property type="match status" value="1"/>
</dbReference>
<dbReference type="NCBIfam" id="TIGR02693">
    <property type="entry name" value="arsenite_ox_L"/>
    <property type="match status" value="1"/>
</dbReference>
<dbReference type="GO" id="GO:0016020">
    <property type="term" value="C:membrane"/>
    <property type="evidence" value="ECO:0007669"/>
    <property type="project" value="TreeGrafter"/>
</dbReference>
<dbReference type="EMBL" id="JPSL02000035">
    <property type="protein sequence ID" value="KGQ21844.1"/>
    <property type="molecule type" value="Genomic_DNA"/>
</dbReference>
<keyword evidence="2" id="KW-0408">Iron</keyword>
<gene>
    <name evidence="7" type="ORF">THFILI_01350</name>
</gene>
<dbReference type="GO" id="GO:0051536">
    <property type="term" value="F:iron-sulfur cluster binding"/>
    <property type="evidence" value="ECO:0007669"/>
    <property type="project" value="UniProtKB-KW"/>
</dbReference>
<evidence type="ECO:0000313" key="7">
    <source>
        <dbReference type="EMBL" id="KGQ21844.1"/>
    </source>
</evidence>
<organism evidence="7 8">
    <name type="scientific">Thermus filiformis</name>
    <dbReference type="NCBI Taxonomy" id="276"/>
    <lineage>
        <taxon>Bacteria</taxon>
        <taxon>Thermotogati</taxon>
        <taxon>Deinococcota</taxon>
        <taxon>Deinococci</taxon>
        <taxon>Thermales</taxon>
        <taxon>Thermaceae</taxon>
        <taxon>Thermus</taxon>
    </lineage>
</organism>
<dbReference type="PANTHER" id="PTHR43105">
    <property type="entry name" value="RESPIRATORY NITRATE REDUCTASE"/>
    <property type="match status" value="1"/>
</dbReference>
<evidence type="ECO:0000259" key="4">
    <source>
        <dbReference type="Pfam" id="PF00384"/>
    </source>
</evidence>
<dbReference type="STRING" id="276.THFILI_01350"/>
<dbReference type="Gene3D" id="3.40.228.10">
    <property type="entry name" value="Dimethylsulfoxide Reductase, domain 2"/>
    <property type="match status" value="1"/>
</dbReference>
<proteinExistence type="predicted"/>
<sequence length="861" mass="96768">MALIPRRDQLPIPPKNAKVYNQVCQYCTVGCGYKVYVWPVGEQGGPKPNQNAFGVDLTVPQPPLAGLSYTETMHAITVGRDGRQYHVVIVPAKDSPINRGDYSIRGGTNALTVWSLDRGTQDRLTYPLLRVGDQFQAITWQDALTLVAGVIKGIRDRDGNDDNIAVKCYDHGGSGQGFEDNYAAGKLFFAALSVKHMAIHNRPAYNSEVWGSRERGVHELNYTYEDARLADTIVLWGTNPYETATVFYVEHMLPNIQGATVAEKQAAFARGEPAEPGYLIVIDPRKTSSYTLAAQVAPDRVMLIRPNFGTDYILANAIARAVWERGYYDMAYLQARTDMGLFEEYKKKSLKLDMPYGEFMAWAERVTGVPRAQIEKAADWIAKPKAGRFKRRTLTIYEKGIIWNMKNYDQVAAIVQLAALTHNIGRPGTGCGRLGGHQEGYVRPPAPTPGSIYRGGPPVNVDKFLVEGKGKFYWVIATDPYLSTPNNQVFRKRIHERTEKLTKALGQGGEPGTVQERVRKILDALYADPDALFLVVQDIYMTETARDAHLILPAAGWGEANETSINCNSRLLRLYEKFMDPPGEAKPDWEIFKLVGLRIADLYRAEGRLEEAKKFEFGKNWKTDEDVFLAGAEEFKDNRVSEEDEAVLEAENYKGVTYKLLKELGQQGIQTPVRRDPKTGKLVGTVRRYTYRFGTEDGKFKWYGSDDWEGYPAEVAKYLEGEKARKYPFWVTTGRAQTIWQTAYHDRRLPEKAMALPLPYVEVNPEDAKRLGLQSGDLVEVYNEEGNGTFLVYVTDAVRPGDLFLVMYHWRGTSNSLVSGYTDPKTTIPWYKGTRAAIRKLAGAIPSVQQTASLLQQNKFD</sequence>
<dbReference type="Proteomes" id="UP000030364">
    <property type="component" value="Unassembled WGS sequence"/>
</dbReference>
<evidence type="ECO:0000259" key="6">
    <source>
        <dbReference type="Pfam" id="PF18465"/>
    </source>
</evidence>
<evidence type="ECO:0000256" key="1">
    <source>
        <dbReference type="ARBA" id="ARBA00022723"/>
    </source>
</evidence>
<evidence type="ECO:0000313" key="8">
    <source>
        <dbReference type="Proteomes" id="UP000030364"/>
    </source>
</evidence>
<dbReference type="CDD" id="cd02779">
    <property type="entry name" value="MopB_CT_Arsenite-Ox"/>
    <property type="match status" value="1"/>
</dbReference>
<dbReference type="PANTHER" id="PTHR43105:SF10">
    <property type="entry name" value="NADH-QUINONE OXIDOREDUCTASE SUBUNIT G"/>
    <property type="match status" value="1"/>
</dbReference>
<dbReference type="GO" id="GO:0046872">
    <property type="term" value="F:metal ion binding"/>
    <property type="evidence" value="ECO:0007669"/>
    <property type="project" value="UniProtKB-KW"/>
</dbReference>
<dbReference type="InterPro" id="IPR009010">
    <property type="entry name" value="Asp_de-COase-like_dom_sf"/>
</dbReference>
<feature type="domain" description="Molybdopterin oxidoreductase" evidence="4">
    <location>
        <begin position="123"/>
        <end position="593"/>
    </location>
</feature>
<keyword evidence="1" id="KW-0479">Metal-binding</keyword>
<name>A0A0A2X9G6_THEFI</name>
<dbReference type="InterPro" id="IPR050123">
    <property type="entry name" value="Prok_molybdopt-oxidoreductase"/>
</dbReference>
<dbReference type="InterPro" id="IPR006656">
    <property type="entry name" value="Mopterin_OxRdtase"/>
</dbReference>
<dbReference type="InterPro" id="IPR014066">
    <property type="entry name" value="AioA/IdrA_lsu"/>
</dbReference>
<dbReference type="GO" id="GO:0003954">
    <property type="term" value="F:NADH dehydrogenase activity"/>
    <property type="evidence" value="ECO:0007669"/>
    <property type="project" value="TreeGrafter"/>
</dbReference>
<dbReference type="SUPFAM" id="SSF53706">
    <property type="entry name" value="Formate dehydrogenase/DMSO reductase, domains 1-3"/>
    <property type="match status" value="1"/>
</dbReference>
<dbReference type="Pfam" id="PF00384">
    <property type="entry name" value="Molybdopterin"/>
    <property type="match status" value="1"/>
</dbReference>
<dbReference type="Gene3D" id="3.40.50.740">
    <property type="match status" value="1"/>
</dbReference>
<dbReference type="AlphaFoldDB" id="A0A0A2X9G6"/>
<feature type="domain" description="Molybdopterin dinucleotide-binding" evidence="5">
    <location>
        <begin position="729"/>
        <end position="834"/>
    </location>
</feature>
<dbReference type="Pfam" id="PF18465">
    <property type="entry name" value="Rieske_3"/>
    <property type="match status" value="1"/>
</dbReference>
<evidence type="ECO:0000256" key="3">
    <source>
        <dbReference type="ARBA" id="ARBA00023014"/>
    </source>
</evidence>